<sequence length="152" mass="17521">MGFEPAALSDRPGVLNAKEFVKKMKSIVDHLKTELTTNQARYSKNADSHRSPARRYQPKDLVWLNAKNIRTLRPQKKLDWKNLDPFRILKGIGSYAYELELPASIRNHPVFHVNLLYPANDNPIPGQRNPPFFPVEVEGIEQFDVEEVLDSR</sequence>
<organism evidence="2 3">
    <name type="scientific">Sclerotinia nivalis</name>
    <dbReference type="NCBI Taxonomy" id="352851"/>
    <lineage>
        <taxon>Eukaryota</taxon>
        <taxon>Fungi</taxon>
        <taxon>Dikarya</taxon>
        <taxon>Ascomycota</taxon>
        <taxon>Pezizomycotina</taxon>
        <taxon>Leotiomycetes</taxon>
        <taxon>Helotiales</taxon>
        <taxon>Sclerotiniaceae</taxon>
        <taxon>Sclerotinia</taxon>
    </lineage>
</organism>
<gene>
    <name evidence="2" type="ORF">OCU04_005743</name>
</gene>
<dbReference type="InterPro" id="IPR056924">
    <property type="entry name" value="SH3_Tf2-1"/>
</dbReference>
<dbReference type="EMBL" id="JAPEIS010000006">
    <property type="protein sequence ID" value="KAJ8065027.1"/>
    <property type="molecule type" value="Genomic_DNA"/>
</dbReference>
<dbReference type="Proteomes" id="UP001152300">
    <property type="component" value="Unassembled WGS sequence"/>
</dbReference>
<proteinExistence type="predicted"/>
<evidence type="ECO:0000313" key="2">
    <source>
        <dbReference type="EMBL" id="KAJ8065027.1"/>
    </source>
</evidence>
<dbReference type="AlphaFoldDB" id="A0A9X0DKJ8"/>
<reference evidence="2" key="1">
    <citation type="submission" date="2022-11" db="EMBL/GenBank/DDBJ databases">
        <title>Genome Resource of Sclerotinia nivalis Strain SnTB1, a Plant Pathogen Isolated from American Ginseng.</title>
        <authorList>
            <person name="Fan S."/>
        </authorList>
    </citation>
    <scope>NUCLEOTIDE SEQUENCE</scope>
    <source>
        <strain evidence="2">SnTB1</strain>
    </source>
</reference>
<keyword evidence="3" id="KW-1185">Reference proteome</keyword>
<dbReference type="Pfam" id="PF24626">
    <property type="entry name" value="SH3_Tf2-1"/>
    <property type="match status" value="1"/>
</dbReference>
<name>A0A9X0DKJ8_9HELO</name>
<comment type="caution">
    <text evidence="2">The sequence shown here is derived from an EMBL/GenBank/DDBJ whole genome shotgun (WGS) entry which is preliminary data.</text>
</comment>
<evidence type="ECO:0000313" key="3">
    <source>
        <dbReference type="Proteomes" id="UP001152300"/>
    </source>
</evidence>
<protein>
    <recommendedName>
        <fullName evidence="1">Tf2-1-like SH3-like domain-containing protein</fullName>
    </recommendedName>
</protein>
<feature type="domain" description="Tf2-1-like SH3-like" evidence="1">
    <location>
        <begin position="60"/>
        <end position="118"/>
    </location>
</feature>
<dbReference type="OrthoDB" id="3561256at2759"/>
<evidence type="ECO:0000259" key="1">
    <source>
        <dbReference type="Pfam" id="PF24626"/>
    </source>
</evidence>
<accession>A0A9X0DKJ8</accession>